<comment type="subcellular location">
    <subcellularLocation>
        <location evidence="1">Membrane</location>
        <topology evidence="1">Multi-pass membrane protein</topology>
    </subcellularLocation>
</comment>
<feature type="transmembrane region" description="Helical" evidence="6">
    <location>
        <begin position="133"/>
        <end position="150"/>
    </location>
</feature>
<dbReference type="OrthoDB" id="9787548at2"/>
<dbReference type="NCBIfam" id="NF037982">
    <property type="entry name" value="Nramp_1"/>
    <property type="match status" value="1"/>
</dbReference>
<keyword evidence="8" id="KW-1185">Reference proteome</keyword>
<feature type="transmembrane region" description="Helical" evidence="6">
    <location>
        <begin position="249"/>
        <end position="274"/>
    </location>
</feature>
<dbReference type="GO" id="GO:0005384">
    <property type="term" value="F:manganese ion transmembrane transporter activity"/>
    <property type="evidence" value="ECO:0007669"/>
    <property type="project" value="TreeGrafter"/>
</dbReference>
<dbReference type="PANTHER" id="PTHR11706">
    <property type="entry name" value="SOLUTE CARRIER PROTEIN FAMILY 11 MEMBER"/>
    <property type="match status" value="1"/>
</dbReference>
<keyword evidence="3 6" id="KW-0812">Transmembrane</keyword>
<evidence type="ECO:0000256" key="5">
    <source>
        <dbReference type="ARBA" id="ARBA00023136"/>
    </source>
</evidence>
<dbReference type="GO" id="GO:0015086">
    <property type="term" value="F:cadmium ion transmembrane transporter activity"/>
    <property type="evidence" value="ECO:0007669"/>
    <property type="project" value="TreeGrafter"/>
</dbReference>
<feature type="transmembrane region" description="Helical" evidence="6">
    <location>
        <begin position="21"/>
        <end position="37"/>
    </location>
</feature>
<evidence type="ECO:0000256" key="4">
    <source>
        <dbReference type="ARBA" id="ARBA00022989"/>
    </source>
</evidence>
<dbReference type="RefSeq" id="WP_121671787.1">
    <property type="nucleotide sequence ID" value="NZ_BMXM01000003.1"/>
</dbReference>
<feature type="transmembrane region" description="Helical" evidence="6">
    <location>
        <begin position="392"/>
        <end position="417"/>
    </location>
</feature>
<feature type="transmembrane region" description="Helical" evidence="6">
    <location>
        <begin position="52"/>
        <end position="73"/>
    </location>
</feature>
<dbReference type="EMBL" id="RCUV01000003">
    <property type="protein sequence ID" value="RLP72929.1"/>
    <property type="molecule type" value="Genomic_DNA"/>
</dbReference>
<keyword evidence="4 6" id="KW-1133">Transmembrane helix</keyword>
<dbReference type="AlphaFoldDB" id="A0A3L6ZYD0"/>
<comment type="caution">
    <text evidence="7">The sequence shown here is derived from an EMBL/GenBank/DDBJ whole genome shotgun (WGS) entry which is preliminary data.</text>
</comment>
<feature type="transmembrane region" description="Helical" evidence="6">
    <location>
        <begin position="201"/>
        <end position="219"/>
    </location>
</feature>
<evidence type="ECO:0000313" key="8">
    <source>
        <dbReference type="Proteomes" id="UP000270299"/>
    </source>
</evidence>
<sequence>MPKSVVAAPEPTPLRQAKPPRLLWLLGPALVAGVAYLDPGNVASNMTAGAQYGYLLVWVVVAGNIMAWLIQYLSAKLGIVTGRSLPEILGERLKSRPGRLSYWLQAELVAMATDVAEVIGGAVALYLLFDLPLIVGGIITGAVSMVMLTIQSRRGPRAFEFVIASLLIIIAIGFSAGVFLHPPDASGVASGLVPRFEDTNSVLLAASILGATIMPHAIYAHSALTRDRFAVRAAGLTTARLLTVTRWDVSIAMIIAGSVNLAILLLAATNLAGVPGTDSLEGAHAALETSIGPVVATLFAVGLLASGLASTSVGAYAGAEIMQGLLKVRIALLTRRLISLIPALVILGIGFDPTAALVLSQVVLSFGIPFALIPLVILTARSSVLGTFANRWLTTAAGVVASVLLVSLNAVLLFLLFTGAA</sequence>
<feature type="transmembrane region" description="Helical" evidence="6">
    <location>
        <begin position="330"/>
        <end position="351"/>
    </location>
</feature>
<dbReference type="Proteomes" id="UP000270299">
    <property type="component" value="Unassembled WGS sequence"/>
</dbReference>
<evidence type="ECO:0000256" key="6">
    <source>
        <dbReference type="SAM" id="Phobius"/>
    </source>
</evidence>
<organism evidence="7 8">
    <name type="scientific">Mycetocola manganoxydans</name>
    <dbReference type="NCBI Taxonomy" id="699879"/>
    <lineage>
        <taxon>Bacteria</taxon>
        <taxon>Bacillati</taxon>
        <taxon>Actinomycetota</taxon>
        <taxon>Actinomycetes</taxon>
        <taxon>Micrococcales</taxon>
        <taxon>Microbacteriaceae</taxon>
        <taxon>Mycetocola</taxon>
    </lineage>
</organism>
<evidence type="ECO:0000313" key="7">
    <source>
        <dbReference type="EMBL" id="RLP72929.1"/>
    </source>
</evidence>
<dbReference type="NCBIfam" id="TIGR01197">
    <property type="entry name" value="nramp"/>
    <property type="match status" value="1"/>
</dbReference>
<dbReference type="PANTHER" id="PTHR11706:SF33">
    <property type="entry name" value="NATURAL RESISTANCE-ASSOCIATED MACROPHAGE PROTEIN 2"/>
    <property type="match status" value="1"/>
</dbReference>
<keyword evidence="2" id="KW-0813">Transport</keyword>
<dbReference type="GO" id="GO:0034755">
    <property type="term" value="P:iron ion transmembrane transport"/>
    <property type="evidence" value="ECO:0007669"/>
    <property type="project" value="TreeGrafter"/>
</dbReference>
<dbReference type="PRINTS" id="PR00447">
    <property type="entry name" value="NATRESASSCMP"/>
</dbReference>
<name>A0A3L6ZYD0_9MICO</name>
<feature type="transmembrane region" description="Helical" evidence="6">
    <location>
        <begin position="357"/>
        <end position="380"/>
    </location>
</feature>
<feature type="transmembrane region" description="Helical" evidence="6">
    <location>
        <begin position="162"/>
        <end position="181"/>
    </location>
</feature>
<feature type="transmembrane region" description="Helical" evidence="6">
    <location>
        <begin position="294"/>
        <end position="318"/>
    </location>
</feature>
<dbReference type="GO" id="GO:0005886">
    <property type="term" value="C:plasma membrane"/>
    <property type="evidence" value="ECO:0007669"/>
    <property type="project" value="TreeGrafter"/>
</dbReference>
<gene>
    <name evidence="7" type="primary">mntH</name>
    <name evidence="7" type="ORF">D9V29_02670</name>
</gene>
<reference evidence="7 8" key="1">
    <citation type="submission" date="2018-10" db="EMBL/GenBank/DDBJ databases">
        <authorList>
            <person name="Li J."/>
        </authorList>
    </citation>
    <scope>NUCLEOTIDE SEQUENCE [LARGE SCALE GENOMIC DNA]</scope>
    <source>
        <strain evidence="7 8">CCTCC AB209002</strain>
    </source>
</reference>
<evidence type="ECO:0000256" key="3">
    <source>
        <dbReference type="ARBA" id="ARBA00022692"/>
    </source>
</evidence>
<evidence type="ECO:0000256" key="2">
    <source>
        <dbReference type="ARBA" id="ARBA00022448"/>
    </source>
</evidence>
<proteinExistence type="predicted"/>
<dbReference type="InterPro" id="IPR001046">
    <property type="entry name" value="NRAMP_fam"/>
</dbReference>
<evidence type="ECO:0000256" key="1">
    <source>
        <dbReference type="ARBA" id="ARBA00004141"/>
    </source>
</evidence>
<dbReference type="Pfam" id="PF01566">
    <property type="entry name" value="Nramp"/>
    <property type="match status" value="1"/>
</dbReference>
<protein>
    <submittedName>
        <fullName evidence="7">Divalent metal cation transporter MntH</fullName>
    </submittedName>
</protein>
<accession>A0A3L6ZYD0</accession>
<keyword evidence="5 6" id="KW-0472">Membrane</keyword>
<dbReference type="NCBIfam" id="NF001923">
    <property type="entry name" value="PRK00701.1"/>
    <property type="match status" value="1"/>
</dbReference>